<keyword evidence="2" id="KW-0238">DNA-binding</keyword>
<dbReference type="HOGENOM" id="CLU_077340_0_0_5"/>
<dbReference type="PANTHER" id="PTHR24567">
    <property type="entry name" value="CRP FAMILY TRANSCRIPTIONAL REGULATORY PROTEIN"/>
    <property type="match status" value="1"/>
</dbReference>
<dbReference type="InterPro" id="IPR036390">
    <property type="entry name" value="WH_DNA-bd_sf"/>
</dbReference>
<evidence type="ECO:0000313" key="5">
    <source>
        <dbReference type="EMBL" id="EAU43092.1"/>
    </source>
</evidence>
<evidence type="ECO:0000313" key="6">
    <source>
        <dbReference type="Proteomes" id="UP000004310"/>
    </source>
</evidence>
<dbReference type="PROSITE" id="PS50042">
    <property type="entry name" value="CNMP_BINDING_3"/>
    <property type="match status" value="1"/>
</dbReference>
<keyword evidence="6" id="KW-1185">Reference proteome</keyword>
<feature type="domain" description="Cyclic nucleotide-binding" evidence="4">
    <location>
        <begin position="25"/>
        <end position="89"/>
    </location>
</feature>
<name>Q0G5H2_9HYPH</name>
<evidence type="ECO:0000256" key="2">
    <source>
        <dbReference type="ARBA" id="ARBA00023125"/>
    </source>
</evidence>
<dbReference type="Gene3D" id="2.60.120.10">
    <property type="entry name" value="Jelly Rolls"/>
    <property type="match status" value="1"/>
</dbReference>
<dbReference type="EMBL" id="AATP01000001">
    <property type="protein sequence ID" value="EAU43092.1"/>
    <property type="molecule type" value="Genomic_DNA"/>
</dbReference>
<dbReference type="SUPFAM" id="SSF51206">
    <property type="entry name" value="cAMP-binding domain-like"/>
    <property type="match status" value="1"/>
</dbReference>
<dbReference type="Proteomes" id="UP000004310">
    <property type="component" value="Unassembled WGS sequence"/>
</dbReference>
<evidence type="ECO:0000256" key="1">
    <source>
        <dbReference type="ARBA" id="ARBA00023015"/>
    </source>
</evidence>
<comment type="caution">
    <text evidence="5">The sequence shown here is derived from an EMBL/GenBank/DDBJ whole genome shotgun (WGS) entry which is preliminary data.</text>
</comment>
<accession>Q0G5H2</accession>
<dbReference type="Pfam" id="PF13545">
    <property type="entry name" value="HTH_Crp_2"/>
    <property type="match status" value="1"/>
</dbReference>
<reference evidence="5 6" key="1">
    <citation type="journal article" date="2010" name="J. Bacteriol.">
        <title>Genome sequence of Fulvimarina pelagi HTCC2506T, a Mn(II)-oxidizing alphaproteobacterium possessing an aerobic anoxygenic photosynthetic gene cluster and Xanthorhodopsin.</title>
        <authorList>
            <person name="Kang I."/>
            <person name="Oh H.M."/>
            <person name="Lim S.I."/>
            <person name="Ferriera S."/>
            <person name="Giovannoni S.J."/>
            <person name="Cho J.C."/>
        </authorList>
    </citation>
    <scope>NUCLEOTIDE SEQUENCE [LARGE SCALE GENOMIC DNA]</scope>
    <source>
        <strain evidence="5 6">HTCC2506</strain>
    </source>
</reference>
<evidence type="ECO:0000259" key="4">
    <source>
        <dbReference type="PROSITE" id="PS50042"/>
    </source>
</evidence>
<dbReference type="InterPro" id="IPR012318">
    <property type="entry name" value="HTH_CRP"/>
</dbReference>
<dbReference type="GO" id="GO:0003677">
    <property type="term" value="F:DNA binding"/>
    <property type="evidence" value="ECO:0007669"/>
    <property type="project" value="UniProtKB-KW"/>
</dbReference>
<dbReference type="eggNOG" id="COG0664">
    <property type="taxonomic scope" value="Bacteria"/>
</dbReference>
<dbReference type="InterPro" id="IPR050397">
    <property type="entry name" value="Env_Response_Regulators"/>
</dbReference>
<keyword evidence="1" id="KW-0805">Transcription regulation</keyword>
<organism evidence="5 6">
    <name type="scientific">Fulvimarina pelagi HTCC2506</name>
    <dbReference type="NCBI Taxonomy" id="314231"/>
    <lineage>
        <taxon>Bacteria</taxon>
        <taxon>Pseudomonadati</taxon>
        <taxon>Pseudomonadota</taxon>
        <taxon>Alphaproteobacteria</taxon>
        <taxon>Hyphomicrobiales</taxon>
        <taxon>Aurantimonadaceae</taxon>
        <taxon>Fulvimarina</taxon>
    </lineage>
</organism>
<gene>
    <name evidence="5" type="ORF">FP2506_09621</name>
</gene>
<dbReference type="PANTHER" id="PTHR24567:SF74">
    <property type="entry name" value="HTH-TYPE TRANSCRIPTIONAL REGULATOR ARCR"/>
    <property type="match status" value="1"/>
</dbReference>
<keyword evidence="3" id="KW-0804">Transcription</keyword>
<evidence type="ECO:0000256" key="3">
    <source>
        <dbReference type="ARBA" id="ARBA00023163"/>
    </source>
</evidence>
<sequence>MAYALIIMGMPMSPDVSGNLHENLLLASLRPDDLDALSDHFEPVELRRGDTLIYPNEPIESIVFPTSGIVSIITAVEDNEHVEIGIIGREGMTDGSVLAGIDRVPHEIFVQMAGNGLQIEAKTLYRLSEERPALRRHLMRWVHVLNIQTGQTVVSNSAFNVEARLARWLLMCQDRIGGNRIKLTHEFMGLMLAVRRSTVTLTTHAIEGAGIIKAERGVITIRDRAALEELAGASYGVTEREYERIIGPLRSHEKRGGEVVPPRVSVQ</sequence>
<proteinExistence type="predicted"/>
<dbReference type="RefSeq" id="WP_007067066.1">
    <property type="nucleotide sequence ID" value="NZ_DS022272.1"/>
</dbReference>
<dbReference type="STRING" id="217511.GCA_001463845_00687"/>
<dbReference type="InterPro" id="IPR014710">
    <property type="entry name" value="RmlC-like_jellyroll"/>
</dbReference>
<dbReference type="GO" id="GO:0003700">
    <property type="term" value="F:DNA-binding transcription factor activity"/>
    <property type="evidence" value="ECO:0007669"/>
    <property type="project" value="TreeGrafter"/>
</dbReference>
<dbReference type="InterPro" id="IPR018490">
    <property type="entry name" value="cNMP-bd_dom_sf"/>
</dbReference>
<protein>
    <recommendedName>
        <fullName evidence="4">Cyclic nucleotide-binding domain-containing protein</fullName>
    </recommendedName>
</protein>
<dbReference type="GO" id="GO:0005829">
    <property type="term" value="C:cytosol"/>
    <property type="evidence" value="ECO:0007669"/>
    <property type="project" value="TreeGrafter"/>
</dbReference>
<dbReference type="Gene3D" id="1.10.10.10">
    <property type="entry name" value="Winged helix-like DNA-binding domain superfamily/Winged helix DNA-binding domain"/>
    <property type="match status" value="1"/>
</dbReference>
<dbReference type="SUPFAM" id="SSF46785">
    <property type="entry name" value="Winged helix' DNA-binding domain"/>
    <property type="match status" value="1"/>
</dbReference>
<dbReference type="InterPro" id="IPR000595">
    <property type="entry name" value="cNMP-bd_dom"/>
</dbReference>
<dbReference type="CDD" id="cd00038">
    <property type="entry name" value="CAP_ED"/>
    <property type="match status" value="1"/>
</dbReference>
<dbReference type="AlphaFoldDB" id="Q0G5H2"/>
<dbReference type="InterPro" id="IPR036388">
    <property type="entry name" value="WH-like_DNA-bd_sf"/>
</dbReference>